<evidence type="ECO:0000313" key="2">
    <source>
        <dbReference type="EMBL" id="RPB23122.1"/>
    </source>
</evidence>
<name>A0A3N4LP91_9PEZI</name>
<sequence>MSEHLQKSAKKRPSRAQYSRDGQRIEIRGRPQKQVPNLAAKHWRTIQAEEQAVPKLLATQSTIGESFESMRGLV</sequence>
<dbReference type="InParanoid" id="A0A3N4LP91"/>
<accession>A0A3N4LP91</accession>
<evidence type="ECO:0000256" key="1">
    <source>
        <dbReference type="SAM" id="MobiDB-lite"/>
    </source>
</evidence>
<proteinExistence type="predicted"/>
<dbReference type="EMBL" id="ML121548">
    <property type="protein sequence ID" value="RPB23122.1"/>
    <property type="molecule type" value="Genomic_DNA"/>
</dbReference>
<protein>
    <submittedName>
        <fullName evidence="2">Uncharacterized protein</fullName>
    </submittedName>
</protein>
<evidence type="ECO:0000313" key="3">
    <source>
        <dbReference type="Proteomes" id="UP000267821"/>
    </source>
</evidence>
<gene>
    <name evidence="2" type="ORF">L211DRAFT_839091</name>
</gene>
<dbReference type="Proteomes" id="UP000267821">
    <property type="component" value="Unassembled WGS sequence"/>
</dbReference>
<reference evidence="2 3" key="1">
    <citation type="journal article" date="2018" name="Nat. Ecol. Evol.">
        <title>Pezizomycetes genomes reveal the molecular basis of ectomycorrhizal truffle lifestyle.</title>
        <authorList>
            <person name="Murat C."/>
            <person name="Payen T."/>
            <person name="Noel B."/>
            <person name="Kuo A."/>
            <person name="Morin E."/>
            <person name="Chen J."/>
            <person name="Kohler A."/>
            <person name="Krizsan K."/>
            <person name="Balestrini R."/>
            <person name="Da Silva C."/>
            <person name="Montanini B."/>
            <person name="Hainaut M."/>
            <person name="Levati E."/>
            <person name="Barry K.W."/>
            <person name="Belfiori B."/>
            <person name="Cichocki N."/>
            <person name="Clum A."/>
            <person name="Dockter R.B."/>
            <person name="Fauchery L."/>
            <person name="Guy J."/>
            <person name="Iotti M."/>
            <person name="Le Tacon F."/>
            <person name="Lindquist E.A."/>
            <person name="Lipzen A."/>
            <person name="Malagnac F."/>
            <person name="Mello A."/>
            <person name="Molinier V."/>
            <person name="Miyauchi S."/>
            <person name="Poulain J."/>
            <person name="Riccioni C."/>
            <person name="Rubini A."/>
            <person name="Sitrit Y."/>
            <person name="Splivallo R."/>
            <person name="Traeger S."/>
            <person name="Wang M."/>
            <person name="Zifcakova L."/>
            <person name="Wipf D."/>
            <person name="Zambonelli A."/>
            <person name="Paolocci F."/>
            <person name="Nowrousian M."/>
            <person name="Ottonello S."/>
            <person name="Baldrian P."/>
            <person name="Spatafora J.W."/>
            <person name="Henrissat B."/>
            <person name="Nagy L.G."/>
            <person name="Aury J.M."/>
            <person name="Wincker P."/>
            <person name="Grigoriev I.V."/>
            <person name="Bonfante P."/>
            <person name="Martin F.M."/>
        </authorList>
    </citation>
    <scope>NUCLEOTIDE SEQUENCE [LARGE SCALE GENOMIC DNA]</scope>
    <source>
        <strain evidence="2 3">ATCC MYA-4762</strain>
    </source>
</reference>
<dbReference type="AlphaFoldDB" id="A0A3N4LP91"/>
<organism evidence="2 3">
    <name type="scientific">Terfezia boudieri ATCC MYA-4762</name>
    <dbReference type="NCBI Taxonomy" id="1051890"/>
    <lineage>
        <taxon>Eukaryota</taxon>
        <taxon>Fungi</taxon>
        <taxon>Dikarya</taxon>
        <taxon>Ascomycota</taxon>
        <taxon>Pezizomycotina</taxon>
        <taxon>Pezizomycetes</taxon>
        <taxon>Pezizales</taxon>
        <taxon>Pezizaceae</taxon>
        <taxon>Terfezia</taxon>
    </lineage>
</organism>
<keyword evidence="3" id="KW-1185">Reference proteome</keyword>
<feature type="region of interest" description="Disordered" evidence="1">
    <location>
        <begin position="1"/>
        <end position="33"/>
    </location>
</feature>